<proteinExistence type="predicted"/>
<protein>
    <recommendedName>
        <fullName evidence="2">Aminotransferase-like plant mobile domain-containing protein</fullName>
    </recommendedName>
</protein>
<dbReference type="OrthoDB" id="1001352at2759"/>
<feature type="domain" description="Aminotransferase-like plant mobile" evidence="2">
    <location>
        <begin position="1"/>
        <end position="153"/>
    </location>
</feature>
<feature type="coiled-coil region" evidence="1">
    <location>
        <begin position="574"/>
        <end position="608"/>
    </location>
</feature>
<organism evidence="3 4">
    <name type="scientific">Castanea mollissima</name>
    <name type="common">Chinese chestnut</name>
    <dbReference type="NCBI Taxonomy" id="60419"/>
    <lineage>
        <taxon>Eukaryota</taxon>
        <taxon>Viridiplantae</taxon>
        <taxon>Streptophyta</taxon>
        <taxon>Embryophyta</taxon>
        <taxon>Tracheophyta</taxon>
        <taxon>Spermatophyta</taxon>
        <taxon>Magnoliopsida</taxon>
        <taxon>eudicotyledons</taxon>
        <taxon>Gunneridae</taxon>
        <taxon>Pentapetalae</taxon>
        <taxon>rosids</taxon>
        <taxon>fabids</taxon>
        <taxon>Fagales</taxon>
        <taxon>Fagaceae</taxon>
        <taxon>Castanea</taxon>
    </lineage>
</organism>
<dbReference type="AlphaFoldDB" id="A0A8J4QWF3"/>
<sequence>MVYWLSRNMLIESPFDHIKAYLFPLVVLLARGKSLAVGAMCLSNLYNHLDALHIFKMEGSPYYAVVTHLNLALLQVWAWERCLPLVTHACSVTTVRKCYPPNSKNNHLDFLQKFCESPPKLLKWIGVKSPSLSWVELMDKEADYILRPYVGIVDGFSLTLLDEDVEFDVSAYSSLLARTPLWLFLCGPSGSWAWRFGLNKAPLPTLLLENSRVGVLTWRACQYWNEIAVRFSDYVAVGRDECTFPPPPSVAYAEEVPEPWEKYEPMAKARISAPLACGEALNAKPLAKRERPKTFVDAFALPPPLPKKVCSSVAAGLRALPHTVLALHAVKDDVLAPLNCVVTMCPLLGPEASDNQVPSSPVASEGKVDIPESFEDDLSDDCENVAVPIATASPFITIEQKSSVGTDNEMLGESYDGTNESLAGITGTLDVSKGVDAGGEAANMKLVQVTLGMGVEAPVDATIVPDSQIEAHVHMPSTRIHQFSVPSESVPLLEHLQTKHNDFIKQLIVGSVVKNPLLRILAAMLMDMQETQMNALTEEWLFEWRDAVRYLHKAGLEVSFVLYHLQNVSTSWFHRDVKTRLASIVRQISELEKELAILKSEMVQLQRNSPNTVILDNTAIHGLL</sequence>
<dbReference type="EMBL" id="JRKL02004697">
    <property type="protein sequence ID" value="KAF3951961.1"/>
    <property type="molecule type" value="Genomic_DNA"/>
</dbReference>
<dbReference type="InterPro" id="IPR019557">
    <property type="entry name" value="AminoTfrase-like_pln_mobile"/>
</dbReference>
<gene>
    <name evidence="3" type="ORF">CMV_022437</name>
</gene>
<evidence type="ECO:0000256" key="1">
    <source>
        <dbReference type="SAM" id="Coils"/>
    </source>
</evidence>
<dbReference type="Pfam" id="PF10536">
    <property type="entry name" value="PMD"/>
    <property type="match status" value="1"/>
</dbReference>
<evidence type="ECO:0000313" key="3">
    <source>
        <dbReference type="EMBL" id="KAF3951961.1"/>
    </source>
</evidence>
<comment type="caution">
    <text evidence="3">The sequence shown here is derived from an EMBL/GenBank/DDBJ whole genome shotgun (WGS) entry which is preliminary data.</text>
</comment>
<keyword evidence="1" id="KW-0175">Coiled coil</keyword>
<dbReference type="Proteomes" id="UP000737018">
    <property type="component" value="Unassembled WGS sequence"/>
</dbReference>
<name>A0A8J4QWF3_9ROSI</name>
<accession>A0A8J4QWF3</accession>
<keyword evidence="4" id="KW-1185">Reference proteome</keyword>
<reference evidence="3" key="1">
    <citation type="submission" date="2020-03" db="EMBL/GenBank/DDBJ databases">
        <title>Castanea mollissima Vanexum genome sequencing.</title>
        <authorList>
            <person name="Staton M."/>
        </authorList>
    </citation>
    <scope>NUCLEOTIDE SEQUENCE</scope>
    <source>
        <tissue evidence="3">Leaf</tissue>
    </source>
</reference>
<evidence type="ECO:0000259" key="2">
    <source>
        <dbReference type="Pfam" id="PF10536"/>
    </source>
</evidence>
<evidence type="ECO:0000313" key="4">
    <source>
        <dbReference type="Proteomes" id="UP000737018"/>
    </source>
</evidence>